<dbReference type="Proteomes" id="UP000301309">
    <property type="component" value="Unassembled WGS sequence"/>
</dbReference>
<dbReference type="Pfam" id="PF00668">
    <property type="entry name" value="Condensation"/>
    <property type="match status" value="3"/>
</dbReference>
<dbReference type="InterPro" id="IPR042099">
    <property type="entry name" value="ANL_N_sf"/>
</dbReference>
<feature type="compositionally biased region" description="Pro residues" evidence="7">
    <location>
        <begin position="2864"/>
        <end position="2873"/>
    </location>
</feature>
<comment type="similarity">
    <text evidence="2">Belongs to the ATP-dependent AMP-binding enzyme family.</text>
</comment>
<organism evidence="9 10">
    <name type="scientific">Streptomyces violaceusniger</name>
    <dbReference type="NCBI Taxonomy" id="68280"/>
    <lineage>
        <taxon>Bacteria</taxon>
        <taxon>Bacillati</taxon>
        <taxon>Actinomycetota</taxon>
        <taxon>Actinomycetes</taxon>
        <taxon>Kitasatosporales</taxon>
        <taxon>Streptomycetaceae</taxon>
        <taxon>Streptomyces</taxon>
        <taxon>Streptomyces violaceusniger group</taxon>
    </lineage>
</organism>
<dbReference type="FunFam" id="2.30.38.10:FF:000001">
    <property type="entry name" value="Non-ribosomal peptide synthetase PvdI"/>
    <property type="match status" value="2"/>
</dbReference>
<feature type="region of interest" description="Disordered" evidence="7">
    <location>
        <begin position="2704"/>
        <end position="2957"/>
    </location>
</feature>
<dbReference type="NCBIfam" id="TIGR01733">
    <property type="entry name" value="AA-adenyl-dom"/>
    <property type="match status" value="2"/>
</dbReference>
<dbReference type="InterPro" id="IPR010071">
    <property type="entry name" value="AA_adenyl_dom"/>
</dbReference>
<dbReference type="GO" id="GO:0044550">
    <property type="term" value="P:secondary metabolite biosynthetic process"/>
    <property type="evidence" value="ECO:0007669"/>
    <property type="project" value="UniProtKB-ARBA"/>
</dbReference>
<dbReference type="SUPFAM" id="SSF52777">
    <property type="entry name" value="CoA-dependent acyltransferases"/>
    <property type="match status" value="6"/>
</dbReference>
<accession>A0A4D4L084</accession>
<evidence type="ECO:0000256" key="3">
    <source>
        <dbReference type="ARBA" id="ARBA00022450"/>
    </source>
</evidence>
<dbReference type="NCBIfam" id="TIGR01720">
    <property type="entry name" value="NRPS-para261"/>
    <property type="match status" value="1"/>
</dbReference>
<feature type="compositionally biased region" description="Pro residues" evidence="7">
    <location>
        <begin position="2820"/>
        <end position="2834"/>
    </location>
</feature>
<dbReference type="PANTHER" id="PTHR45527:SF14">
    <property type="entry name" value="PLIPASTATIN SYNTHASE SUBUNIT B"/>
    <property type="match status" value="1"/>
</dbReference>
<dbReference type="InterPro" id="IPR000873">
    <property type="entry name" value="AMP-dep_synth/lig_dom"/>
</dbReference>
<feature type="compositionally biased region" description="Low complexity" evidence="7">
    <location>
        <begin position="2704"/>
        <end position="2719"/>
    </location>
</feature>
<dbReference type="CDD" id="cd17643">
    <property type="entry name" value="A_NRPS_Cytc1-like"/>
    <property type="match status" value="1"/>
</dbReference>
<dbReference type="PRINTS" id="PR01217">
    <property type="entry name" value="PRICHEXTENSN"/>
</dbReference>
<feature type="compositionally biased region" description="Pro residues" evidence="7">
    <location>
        <begin position="2794"/>
        <end position="2807"/>
    </location>
</feature>
<keyword evidence="6" id="KW-0045">Antibiotic biosynthesis</keyword>
<feature type="compositionally biased region" description="Low complexity" evidence="7">
    <location>
        <begin position="2726"/>
        <end position="2738"/>
    </location>
</feature>
<dbReference type="GO" id="GO:0072330">
    <property type="term" value="P:monocarboxylic acid biosynthetic process"/>
    <property type="evidence" value="ECO:0007669"/>
    <property type="project" value="UniProtKB-ARBA"/>
</dbReference>
<comment type="cofactor">
    <cofactor evidence="1">
        <name>pantetheine 4'-phosphate</name>
        <dbReference type="ChEBI" id="CHEBI:47942"/>
    </cofactor>
</comment>
<dbReference type="Pfam" id="PF00550">
    <property type="entry name" value="PP-binding"/>
    <property type="match status" value="2"/>
</dbReference>
<feature type="compositionally biased region" description="Basic residues" evidence="7">
    <location>
        <begin position="2934"/>
        <end position="2950"/>
    </location>
</feature>
<keyword evidence="5" id="KW-0677">Repeat</keyword>
<evidence type="ECO:0000256" key="6">
    <source>
        <dbReference type="ARBA" id="ARBA00023194"/>
    </source>
</evidence>
<evidence type="ECO:0000259" key="8">
    <source>
        <dbReference type="PROSITE" id="PS50075"/>
    </source>
</evidence>
<dbReference type="InterPro" id="IPR025110">
    <property type="entry name" value="AMP-bd_C"/>
</dbReference>
<proteinExistence type="inferred from homology"/>
<dbReference type="CDD" id="cd19543">
    <property type="entry name" value="DCL_NRPS"/>
    <property type="match status" value="1"/>
</dbReference>
<dbReference type="FunFam" id="1.10.1200.10:FF:000005">
    <property type="entry name" value="Nonribosomal peptide synthetase 1"/>
    <property type="match status" value="1"/>
</dbReference>
<dbReference type="InterPro" id="IPR023213">
    <property type="entry name" value="CAT-like_dom_sf"/>
</dbReference>
<dbReference type="FunFam" id="3.40.50.12780:FF:000012">
    <property type="entry name" value="Non-ribosomal peptide synthetase"/>
    <property type="match status" value="2"/>
</dbReference>
<dbReference type="FunFam" id="3.30.559.10:FF:000012">
    <property type="entry name" value="Non-ribosomal peptide synthetase"/>
    <property type="match status" value="1"/>
</dbReference>
<gene>
    <name evidence="9" type="ORF">SVIO_052280</name>
</gene>
<dbReference type="Gene3D" id="3.40.50.980">
    <property type="match status" value="2"/>
</dbReference>
<dbReference type="GO" id="GO:0043041">
    <property type="term" value="P:amino acid activation for nonribosomal peptide biosynthetic process"/>
    <property type="evidence" value="ECO:0007669"/>
    <property type="project" value="TreeGrafter"/>
</dbReference>
<dbReference type="PROSITE" id="PS50075">
    <property type="entry name" value="CARRIER"/>
    <property type="match status" value="2"/>
</dbReference>
<dbReference type="InterPro" id="IPR020806">
    <property type="entry name" value="PKS_PP-bd"/>
</dbReference>
<dbReference type="Gene3D" id="3.40.50.12780">
    <property type="entry name" value="N-terminal domain of ligase-like"/>
    <property type="match status" value="1"/>
</dbReference>
<dbReference type="SMART" id="SM00823">
    <property type="entry name" value="PKS_PP"/>
    <property type="match status" value="2"/>
</dbReference>
<dbReference type="PROSITE" id="PS00455">
    <property type="entry name" value="AMP_BINDING"/>
    <property type="match status" value="2"/>
</dbReference>
<dbReference type="PANTHER" id="PTHR45527">
    <property type="entry name" value="NONRIBOSOMAL PEPTIDE SYNTHETASE"/>
    <property type="match status" value="1"/>
</dbReference>
<feature type="compositionally biased region" description="Low complexity" evidence="7">
    <location>
        <begin position="2874"/>
        <end position="2917"/>
    </location>
</feature>
<dbReference type="CDD" id="cd19540">
    <property type="entry name" value="LCL_NRPS-like"/>
    <property type="match status" value="1"/>
</dbReference>
<dbReference type="Pfam" id="PF00501">
    <property type="entry name" value="AMP-binding"/>
    <property type="match status" value="2"/>
</dbReference>
<feature type="domain" description="Carrier" evidence="8">
    <location>
        <begin position="1126"/>
        <end position="1200"/>
    </location>
</feature>
<dbReference type="SUPFAM" id="SSF56801">
    <property type="entry name" value="Acetyl-CoA synthetase-like"/>
    <property type="match status" value="3"/>
</dbReference>
<evidence type="ECO:0000256" key="5">
    <source>
        <dbReference type="ARBA" id="ARBA00022737"/>
    </source>
</evidence>
<dbReference type="InterPro" id="IPR045851">
    <property type="entry name" value="AMP-bd_C_sf"/>
</dbReference>
<evidence type="ECO:0000313" key="10">
    <source>
        <dbReference type="Proteomes" id="UP000301309"/>
    </source>
</evidence>
<dbReference type="GO" id="GO:0008610">
    <property type="term" value="P:lipid biosynthetic process"/>
    <property type="evidence" value="ECO:0007669"/>
    <property type="project" value="UniProtKB-ARBA"/>
</dbReference>
<comment type="caution">
    <text evidence="9">The sequence shown here is derived from an EMBL/GenBank/DDBJ whole genome shotgun (WGS) entry which is preliminary data.</text>
</comment>
<keyword evidence="10" id="KW-1185">Reference proteome</keyword>
<dbReference type="GO" id="GO:0017000">
    <property type="term" value="P:antibiotic biosynthetic process"/>
    <property type="evidence" value="ECO:0007669"/>
    <property type="project" value="UniProtKB-KW"/>
</dbReference>
<keyword evidence="3" id="KW-0596">Phosphopantetheine</keyword>
<dbReference type="CDD" id="cd19534">
    <property type="entry name" value="E_NRPS"/>
    <property type="match status" value="1"/>
</dbReference>
<evidence type="ECO:0000256" key="2">
    <source>
        <dbReference type="ARBA" id="ARBA00006432"/>
    </source>
</evidence>
<dbReference type="SUPFAM" id="SSF47336">
    <property type="entry name" value="ACP-like"/>
    <property type="match status" value="2"/>
</dbReference>
<dbReference type="FunFam" id="3.30.300.30:FF:000010">
    <property type="entry name" value="Enterobactin synthetase component F"/>
    <property type="match status" value="2"/>
</dbReference>
<dbReference type="EMBL" id="BJHW01000001">
    <property type="protein sequence ID" value="GDY54605.1"/>
    <property type="molecule type" value="Genomic_DNA"/>
</dbReference>
<dbReference type="GO" id="GO:0005829">
    <property type="term" value="C:cytosol"/>
    <property type="evidence" value="ECO:0007669"/>
    <property type="project" value="TreeGrafter"/>
</dbReference>
<feature type="region of interest" description="Disordered" evidence="7">
    <location>
        <begin position="2662"/>
        <end position="2691"/>
    </location>
</feature>
<name>A0A4D4L084_STRVO</name>
<dbReference type="FunFam" id="3.40.50.980:FF:000001">
    <property type="entry name" value="Non-ribosomal peptide synthetase"/>
    <property type="match status" value="2"/>
</dbReference>
<evidence type="ECO:0000256" key="7">
    <source>
        <dbReference type="SAM" id="MobiDB-lite"/>
    </source>
</evidence>
<dbReference type="GO" id="GO:0031177">
    <property type="term" value="F:phosphopantetheine binding"/>
    <property type="evidence" value="ECO:0007669"/>
    <property type="project" value="InterPro"/>
</dbReference>
<feature type="compositionally biased region" description="Low complexity" evidence="7">
    <location>
        <begin position="2758"/>
        <end position="2773"/>
    </location>
</feature>
<dbReference type="InterPro" id="IPR010060">
    <property type="entry name" value="NRPS_synth"/>
</dbReference>
<dbReference type="InterPro" id="IPR009081">
    <property type="entry name" value="PP-bd_ACP"/>
</dbReference>
<evidence type="ECO:0000313" key="9">
    <source>
        <dbReference type="EMBL" id="GDY54605.1"/>
    </source>
</evidence>
<dbReference type="CDD" id="cd17646">
    <property type="entry name" value="A_NRPS_AB3403-like"/>
    <property type="match status" value="1"/>
</dbReference>
<dbReference type="NCBIfam" id="NF003417">
    <property type="entry name" value="PRK04813.1"/>
    <property type="match status" value="3"/>
</dbReference>
<feature type="domain" description="Carrier" evidence="8">
    <location>
        <begin position="43"/>
        <end position="118"/>
    </location>
</feature>
<keyword evidence="4" id="KW-0597">Phosphoprotein</keyword>
<dbReference type="InterPro" id="IPR036736">
    <property type="entry name" value="ACP-like_sf"/>
</dbReference>
<dbReference type="GO" id="GO:0003824">
    <property type="term" value="F:catalytic activity"/>
    <property type="evidence" value="ECO:0007669"/>
    <property type="project" value="UniProtKB-KW"/>
</dbReference>
<dbReference type="InterPro" id="IPR001242">
    <property type="entry name" value="Condensation_dom"/>
</dbReference>
<evidence type="ECO:0000256" key="1">
    <source>
        <dbReference type="ARBA" id="ARBA00001957"/>
    </source>
</evidence>
<reference evidence="9 10" key="1">
    <citation type="journal article" date="2020" name="Int. J. Syst. Evol. Microbiol.">
        <title>Reclassification of Streptomyces castelarensis and Streptomyces sporoclivatus as later heterotypic synonyms of Streptomyces antimycoticus.</title>
        <authorList>
            <person name="Komaki H."/>
            <person name="Tamura T."/>
        </authorList>
    </citation>
    <scope>NUCLEOTIDE SEQUENCE [LARGE SCALE GENOMIC DNA]</scope>
    <source>
        <strain evidence="9 10">NBRC 13459</strain>
    </source>
</reference>
<dbReference type="Pfam" id="PF13193">
    <property type="entry name" value="AMP-binding_C"/>
    <property type="match status" value="2"/>
</dbReference>
<feature type="compositionally biased region" description="Pro residues" evidence="7">
    <location>
        <begin position="2739"/>
        <end position="2757"/>
    </location>
</feature>
<dbReference type="InterPro" id="IPR006162">
    <property type="entry name" value="Ppantetheine_attach_site"/>
</dbReference>
<dbReference type="Gene3D" id="3.30.559.10">
    <property type="entry name" value="Chloramphenicol acetyltransferase-like domain"/>
    <property type="match status" value="3"/>
</dbReference>
<feature type="compositionally biased region" description="Low complexity" evidence="7">
    <location>
        <begin position="2808"/>
        <end position="2819"/>
    </location>
</feature>
<dbReference type="Gene3D" id="3.30.559.30">
    <property type="entry name" value="Nonribosomal peptide synthetase, condensation domain"/>
    <property type="match status" value="3"/>
</dbReference>
<evidence type="ECO:0000256" key="4">
    <source>
        <dbReference type="ARBA" id="ARBA00022553"/>
    </source>
</evidence>
<dbReference type="FunFam" id="3.40.50.980:FF:000002">
    <property type="entry name" value="Enterobactin synthetase component F"/>
    <property type="match status" value="2"/>
</dbReference>
<dbReference type="Gene3D" id="2.30.38.10">
    <property type="entry name" value="Luciferase, Domain 3"/>
    <property type="match status" value="1"/>
</dbReference>
<dbReference type="Gene3D" id="3.30.300.30">
    <property type="match status" value="3"/>
</dbReference>
<dbReference type="InterPro" id="IPR020845">
    <property type="entry name" value="AMP-binding_CS"/>
</dbReference>
<dbReference type="PROSITE" id="PS00012">
    <property type="entry name" value="PHOSPHOPANTETHEINE"/>
    <property type="match status" value="2"/>
</dbReference>
<sequence>MLPEYMVPAAFVTLPELPLTANGKLDRKALPAPDFTQHTTNRAPRNPREETLCALFADVLGLDRVGIDDSFFELGGHSLLATRLISRIRTALNTELDVRTIFEDPTVAGLARRLDSAAASRQALAVGERPEEIPLSPAQQRLWFINRLEGPNATYNIPLSMRLRGTVNAAALRAALADVVERHESLRTVFPDTEGRPRQEILPARGAKPGFEVVDVTPEALDDHVRDAARQGFDLARDLPLRAWLFRVAPDDHVMLLVVHHIAGDGWSMAPLSRDLSTAYAARCAGTAPEWEPLPVQYADYTLWQREMLGDESDPVSAMAQQLAYWRTALSGVPEELQLPTDRPRPEVAGHRGQTVPLHLPARLHQQVVDLARGRGASVFMVMQAAVAALLGKLGAGEDIPIGSTIAGRTDEALDDLVGFFVNTLVLRTDLSGNPTFHELVDRVKETDLAAYAHQDVPFERLVDDLSPDRSLARHPLFQVMLSFQNNADEQTDIPGARITPYSVGLDVAKFDLAFQLGESFDAAGAPTGIGGGIEFATDLFDPATVAAIADRLVRLLEGALKSPDSPVGSVEILSADERSRILDDWNPAPANPLSNPVPETTLVALFEEQAARTPEATAVTSGETTVSYAELDTRANRLARHLIAQGVSPEHLVALALPRTEEMIVALLAVLKAGAGYLPVDPDYPADRIAYMLQDARPVLVLSSLDTAAVLDAVDAETGSRLVLDDPSVAAAVARRSGAAVTDGERAAPLSPWHPAYVIYTSGSTGRPKGVVIPHQNVVRLFRSTEPWFEFGADDVWTMFHSYAFDFSVWEIWGPLLYGGSLVMVPHAVSRSPQDFRALLARTGVTVLNQTPSAFYRLIQEEHENPDAEGELVLRTVVFGGEALDLRRLEDWYRMHPGNAPTLINMYGITETTVHVTYRALDRRSAAALGGSVIGEAIPDLRVYVLDSNLRPVPPRVPGELYVAGAGLARGYLGRPGLSAERFVACPFGGPGERMYRTGDVVRWTADGELEYHGRADDQVKIRGFRIELGEIETALGSYPPVAQATVLVREDQPGTKRLVAYVVPATGHTLDTNLLREHVAGMLPEYMVPAAFVTLPELPLTANGKLDRKALPAPDFTQHTTNRAPRNPREETLCELFADVLGLDRVGIDDSFFELGGDSIVSIQLVSRARAAGLQFTPRDVFQHRTVEALATIAQNTDNTTDTQPHDPDAGIGTLPATPIIHWLAQTGGTIDGFNQAMVVQTPANATLNTLTTTLQTLLDHHDILRLHTTRTDHQPWTLTIRPKGTINAHHILRRVDTTGIHGDNLRHLMAKETQPAQTALDPDNGTMLQAVWFDAGPNTPGRLLLMAHHLVIDGVSWRILLPDLATAYQAVADGRTVELPSVGTSFRAWAQGLVEAASSKERTAELNTWTTMLDTQDPQLGSRPLDPERDTAATARTLSAELPPHLTQPLLTTIPAAFHAGVNDILLTGFALAVADWRRRRGTQNPGVLIDLEGHGREELVPDADVSRTVGWFTSLYPVNLDPGVGDDEWDQVWSGGAPVGDAIKAVKEQLRTLPDNGAGYGLLRYLNQDTAPTLAALPDPQISFNYLGRFELADGNAAGSDWELAADADTGNGRDPKGALTHALEVNASTLSGTDGGTLVAGWTWPGELFGEDEVRDLADTWFRALEAIVTHAEGPGAGGHTPSDFALVDLAQHEVDELQARQPQLADVLPLAPLQQGLLFHALYDDQGEDVYNVQMAFDFEGELDADAMRRAATTLLARHANLRSAFHSRENGEPVQTVPREVELPWTEVDLSGLPEDEREEALARLVAEDRVRRFDLATPPLVRFTLVTMAPGRHRFLVTNHHILLDGWSTPVLLGELFALYSTRGDDAGLPRVTPYREYLAWLTAQDRTEAEAAWAREFDELEEPTLLAGPTEGQGAALPDRLVVELSQDETAKLLAQTRRLGVTTNTIVQAAWALLLGHLTGREDVVFGATVSGRPADIPGIESMVGLFINTLPVRVRLDPAETLGGLVARVQKQQTDLLPHHHIGLNDVQRLTGHSELFDTIVVFENYPIDDETLEQDSQGLHIVSGTSRDATHYPLSLIAAQTEAAFELRLDYRPDLFDRERVTDIGERLRRILDALSERTELPTGRAELLSQAERGLVLQDWNDTGREVAPGTLPGMFEAQAARTPDTVAVVFQDQSLTYAELDARANRWAHTLRTHGVREGSFVAIAAQRSLELVTALYAVTKAGAAYVPVDPEYPAERIGWILQDAQPTLILTTTEVADSLPDNKLPRLLLDTTDVCDQPATAPVRTLPDSAAAYVIFTSGSTGRPKGVVIPHTGIHNRLAWMQHTYPLDATDRVLQKTPSGFDVSVWEFFWPLQTGATLVLARPGGHKDPAYLTRLIRDQHITTAHFVPSMLQAFLTEPTTPHCTGLRQVICSGEALPTDTVTRFHHLLPHTQLHNLYGPTEASVDVTAHTTNPHHPHPTSIPIGTPIWNTRTYILDTALRPVPIGVPGELYLAGIQLAHGYTHRPDLTAERFTADPHGTPGQRMYRTGDIARWTADGQLEYHGRADDQIKLRGFRIELGEIETALGSYPPVAQATVTVREDQPGNKRLIAYLVPATGHTPDTPDTLDTDLLREHVAGMLPEYMVPAAFVTLPELPLTANGKLDRKALPAPDFTQHTTDRAPATHAKKPCARCSPTSSAWTASASTTASSNSAATASSPSNSSAEPAPPDSSSPHATSSSTAPSKPSPPSPRTPTTPPTPSPTTPTRASAPSPQPRSSTGSPKPAAPSTASTRPWSSKHPPTPPSTPSPPPSRPSSTTTTSSACTPPAPTTSPGPSPSAPKAPSTPTTSSAASTPPESTATTCASSWPRKPNPPKPPSTPTTAPCSKPSGSTPAPTPPAASSSWPTTSSSTESPGASSSPTSPRHMTPRSRAERPTSGQRARRSGPGHRGWSRPRPPRSAPPS</sequence>
<protein>
    <recommendedName>
        <fullName evidence="8">Carrier domain-containing protein</fullName>
    </recommendedName>
</protein>
<dbReference type="Gene3D" id="1.10.1200.10">
    <property type="entry name" value="ACP-like"/>
    <property type="match status" value="2"/>
</dbReference>
<dbReference type="FunFam" id="1.10.1200.10:FF:000016">
    <property type="entry name" value="Non-ribosomal peptide synthase"/>
    <property type="match status" value="1"/>
</dbReference>
<feature type="compositionally biased region" description="Low complexity" evidence="7">
    <location>
        <begin position="2835"/>
        <end position="2863"/>
    </location>
</feature>